<organism evidence="8 9">
    <name type="scientific">Collinsella acetigenes</name>
    <dbReference type="NCBI Taxonomy" id="2713419"/>
    <lineage>
        <taxon>Bacteria</taxon>
        <taxon>Bacillati</taxon>
        <taxon>Actinomycetota</taxon>
        <taxon>Coriobacteriia</taxon>
        <taxon>Coriobacteriales</taxon>
        <taxon>Coriobacteriaceae</taxon>
        <taxon>Collinsella</taxon>
    </lineage>
</organism>
<sequence length="165" mass="17639">MLSGLFKTFGMRSKRNTLLSPLAGKVIPLSEVNDHIFAAGLLGQGVAIEPSGNHVVAPSDSKIEAIFPTGHAVALHTNEGMDVLIHVGLDTDRLDGKYFHVCTAIGQNVKKGQVLIEFDRQAIKDAGFDVTAPILICNSVEFSSIKGNVGSTVSELDELITARER</sequence>
<evidence type="ECO:0000313" key="8">
    <source>
        <dbReference type="EMBL" id="NMF55058.1"/>
    </source>
</evidence>
<keyword evidence="5" id="KW-0598">Phosphotransferase system</keyword>
<dbReference type="InterPro" id="IPR050890">
    <property type="entry name" value="PTS_EIIA_component"/>
</dbReference>
<dbReference type="Gene3D" id="2.70.70.10">
    <property type="entry name" value="Glucose Permease (Domain IIA)"/>
    <property type="match status" value="1"/>
</dbReference>
<evidence type="ECO:0000256" key="4">
    <source>
        <dbReference type="ARBA" id="ARBA00022679"/>
    </source>
</evidence>
<dbReference type="GeneID" id="98652090"/>
<dbReference type="PROSITE" id="PS51093">
    <property type="entry name" value="PTS_EIIA_TYPE_1"/>
    <property type="match status" value="1"/>
</dbReference>
<comment type="caution">
    <text evidence="8">The sequence shown here is derived from an EMBL/GenBank/DDBJ whole genome shotgun (WGS) entry which is preliminary data.</text>
</comment>
<keyword evidence="9" id="KW-1185">Reference proteome</keyword>
<keyword evidence="3 8" id="KW-0762">Sugar transport</keyword>
<dbReference type="EMBL" id="JABBCP010000001">
    <property type="protein sequence ID" value="NMF55058.1"/>
    <property type="molecule type" value="Genomic_DNA"/>
</dbReference>
<dbReference type="GO" id="GO:0005737">
    <property type="term" value="C:cytoplasm"/>
    <property type="evidence" value="ECO:0007669"/>
    <property type="project" value="UniProtKB-SubCell"/>
</dbReference>
<dbReference type="InterPro" id="IPR001127">
    <property type="entry name" value="PTS_EIIA_1_perm"/>
</dbReference>
<dbReference type="PANTHER" id="PTHR45008">
    <property type="entry name" value="PTS SYSTEM GLUCOSE-SPECIFIC EIIA COMPONENT"/>
    <property type="match status" value="1"/>
</dbReference>
<evidence type="ECO:0000256" key="3">
    <source>
        <dbReference type="ARBA" id="ARBA00022597"/>
    </source>
</evidence>
<dbReference type="InterPro" id="IPR011055">
    <property type="entry name" value="Dup_hybrid_motif"/>
</dbReference>
<comment type="subcellular location">
    <subcellularLocation>
        <location evidence="1">Cytoplasm</location>
    </subcellularLocation>
</comment>
<evidence type="ECO:0000256" key="1">
    <source>
        <dbReference type="ARBA" id="ARBA00004496"/>
    </source>
</evidence>
<dbReference type="GO" id="GO:0009401">
    <property type="term" value="P:phosphoenolpyruvate-dependent sugar phosphotransferase system"/>
    <property type="evidence" value="ECO:0007669"/>
    <property type="project" value="UniProtKB-KW"/>
</dbReference>
<dbReference type="NCBIfam" id="TIGR00830">
    <property type="entry name" value="PTBA"/>
    <property type="match status" value="1"/>
</dbReference>
<evidence type="ECO:0000256" key="6">
    <source>
        <dbReference type="ARBA" id="ARBA00022777"/>
    </source>
</evidence>
<dbReference type="FunFam" id="2.70.70.10:FF:000001">
    <property type="entry name" value="PTS system glucose-specific IIA component"/>
    <property type="match status" value="1"/>
</dbReference>
<dbReference type="AlphaFoldDB" id="A0A7X9UAT2"/>
<reference evidence="8 9" key="1">
    <citation type="submission" date="2020-04" db="EMBL/GenBank/DDBJ databases">
        <title>Collinsella sp. KGMB02528 nov., an anaerobic actinobacterium isolated from human feces.</title>
        <authorList>
            <person name="Han K.-I."/>
            <person name="Eom M.K."/>
            <person name="Kim J.-S."/>
            <person name="Lee K.C."/>
            <person name="Suh M.K."/>
            <person name="Park S.-H."/>
            <person name="Lee J.H."/>
            <person name="Kang S.W."/>
            <person name="Park J.-E."/>
            <person name="Oh B.S."/>
            <person name="Yu S.Y."/>
            <person name="Choi S.-H."/>
            <person name="Lee D.H."/>
            <person name="Yoon H."/>
            <person name="Kim B.-Y."/>
            <person name="Lee J.H."/>
            <person name="Lee J.-S."/>
        </authorList>
    </citation>
    <scope>NUCLEOTIDE SEQUENCE [LARGE SCALE GENOMIC DNA]</scope>
    <source>
        <strain evidence="8 9">KGMB02528</strain>
    </source>
</reference>
<dbReference type="PANTHER" id="PTHR45008:SF1">
    <property type="entry name" value="PTS SYSTEM GLUCOSE-SPECIFIC EIIA COMPONENT"/>
    <property type="match status" value="1"/>
</dbReference>
<evidence type="ECO:0000313" key="9">
    <source>
        <dbReference type="Proteomes" id="UP000546970"/>
    </source>
</evidence>
<evidence type="ECO:0000256" key="5">
    <source>
        <dbReference type="ARBA" id="ARBA00022683"/>
    </source>
</evidence>
<dbReference type="RefSeq" id="WP_022387322.1">
    <property type="nucleotide sequence ID" value="NZ_JABBCP010000001.1"/>
</dbReference>
<keyword evidence="6" id="KW-0418">Kinase</keyword>
<dbReference type="SUPFAM" id="SSF51261">
    <property type="entry name" value="Duplicated hybrid motif"/>
    <property type="match status" value="1"/>
</dbReference>
<evidence type="ECO:0000259" key="7">
    <source>
        <dbReference type="PROSITE" id="PS51093"/>
    </source>
</evidence>
<feature type="domain" description="PTS EIIA type-1" evidence="7">
    <location>
        <begin position="34"/>
        <end position="138"/>
    </location>
</feature>
<dbReference type="Proteomes" id="UP000546970">
    <property type="component" value="Unassembled WGS sequence"/>
</dbReference>
<proteinExistence type="predicted"/>
<name>A0A7X9UAT2_9ACTN</name>
<dbReference type="GO" id="GO:0016301">
    <property type="term" value="F:kinase activity"/>
    <property type="evidence" value="ECO:0007669"/>
    <property type="project" value="UniProtKB-KW"/>
</dbReference>
<evidence type="ECO:0000256" key="2">
    <source>
        <dbReference type="ARBA" id="ARBA00022448"/>
    </source>
</evidence>
<accession>A0A7X9UAT2</accession>
<keyword evidence="4" id="KW-0808">Transferase</keyword>
<dbReference type="Pfam" id="PF00358">
    <property type="entry name" value="PTS_EIIA_1"/>
    <property type="match status" value="1"/>
</dbReference>
<keyword evidence="2" id="KW-0813">Transport</keyword>
<gene>
    <name evidence="8" type="ORF">HF320_01740</name>
</gene>
<protein>
    <submittedName>
        <fullName evidence="8">PTS glucose transporter subunit IIA</fullName>
    </submittedName>
</protein>